<keyword evidence="4" id="KW-0804">Transcription</keyword>
<dbReference type="Pfam" id="PF00126">
    <property type="entry name" value="HTH_1"/>
    <property type="match status" value="1"/>
</dbReference>
<keyword evidence="3" id="KW-0238">DNA-binding</keyword>
<keyword evidence="7" id="KW-1185">Reference proteome</keyword>
<dbReference type="Pfam" id="PF03466">
    <property type="entry name" value="LysR_substrate"/>
    <property type="match status" value="1"/>
</dbReference>
<dbReference type="GO" id="GO:0043565">
    <property type="term" value="F:sequence-specific DNA binding"/>
    <property type="evidence" value="ECO:0007669"/>
    <property type="project" value="TreeGrafter"/>
</dbReference>
<name>A0A4Y5Z5W3_9GAMM</name>
<evidence type="ECO:0000313" key="6">
    <source>
        <dbReference type="EMBL" id="QDE39648.1"/>
    </source>
</evidence>
<dbReference type="AlphaFoldDB" id="A0A4Y5Z5W3"/>
<dbReference type="Gene3D" id="1.10.10.10">
    <property type="entry name" value="Winged helix-like DNA-binding domain superfamily/Winged helix DNA-binding domain"/>
    <property type="match status" value="1"/>
</dbReference>
<feature type="domain" description="HTH lysR-type" evidence="5">
    <location>
        <begin position="1"/>
        <end position="59"/>
    </location>
</feature>
<dbReference type="InterPro" id="IPR036388">
    <property type="entry name" value="WH-like_DNA-bd_sf"/>
</dbReference>
<organism evidence="6 7">
    <name type="scientific">Luteibacter pinisoli</name>
    <dbReference type="NCBI Taxonomy" id="2589080"/>
    <lineage>
        <taxon>Bacteria</taxon>
        <taxon>Pseudomonadati</taxon>
        <taxon>Pseudomonadota</taxon>
        <taxon>Gammaproteobacteria</taxon>
        <taxon>Lysobacterales</taxon>
        <taxon>Rhodanobacteraceae</taxon>
        <taxon>Luteibacter</taxon>
    </lineage>
</organism>
<dbReference type="CDD" id="cd08476">
    <property type="entry name" value="PBP2_CrgA_like_7"/>
    <property type="match status" value="1"/>
</dbReference>
<dbReference type="PANTHER" id="PTHR30537">
    <property type="entry name" value="HTH-TYPE TRANSCRIPTIONAL REGULATOR"/>
    <property type="match status" value="1"/>
</dbReference>
<dbReference type="Gene3D" id="3.40.190.290">
    <property type="match status" value="1"/>
</dbReference>
<evidence type="ECO:0000256" key="2">
    <source>
        <dbReference type="ARBA" id="ARBA00023015"/>
    </source>
</evidence>
<dbReference type="FunFam" id="1.10.10.10:FF:000001">
    <property type="entry name" value="LysR family transcriptional regulator"/>
    <property type="match status" value="1"/>
</dbReference>
<dbReference type="InterPro" id="IPR058163">
    <property type="entry name" value="LysR-type_TF_proteobact-type"/>
</dbReference>
<evidence type="ECO:0000256" key="3">
    <source>
        <dbReference type="ARBA" id="ARBA00023125"/>
    </source>
</evidence>
<evidence type="ECO:0000259" key="5">
    <source>
        <dbReference type="PROSITE" id="PS50931"/>
    </source>
</evidence>
<dbReference type="Proteomes" id="UP000316093">
    <property type="component" value="Chromosome"/>
</dbReference>
<evidence type="ECO:0000256" key="4">
    <source>
        <dbReference type="ARBA" id="ARBA00023163"/>
    </source>
</evidence>
<dbReference type="SUPFAM" id="SSF53850">
    <property type="entry name" value="Periplasmic binding protein-like II"/>
    <property type="match status" value="1"/>
</dbReference>
<dbReference type="InterPro" id="IPR036390">
    <property type="entry name" value="WH_DNA-bd_sf"/>
</dbReference>
<dbReference type="PANTHER" id="PTHR30537:SF72">
    <property type="entry name" value="LYSR FAMILY TRANSCRIPTIONAL REGULATOR"/>
    <property type="match status" value="1"/>
</dbReference>
<evidence type="ECO:0000256" key="1">
    <source>
        <dbReference type="ARBA" id="ARBA00009437"/>
    </source>
</evidence>
<dbReference type="EMBL" id="CP041046">
    <property type="protein sequence ID" value="QDE39648.1"/>
    <property type="molecule type" value="Genomic_DNA"/>
</dbReference>
<dbReference type="InterPro" id="IPR005119">
    <property type="entry name" value="LysR_subst-bd"/>
</dbReference>
<dbReference type="PROSITE" id="PS50931">
    <property type="entry name" value="HTH_LYSR"/>
    <property type="match status" value="1"/>
</dbReference>
<keyword evidence="2" id="KW-0805">Transcription regulation</keyword>
<dbReference type="InterPro" id="IPR000847">
    <property type="entry name" value="LysR_HTH_N"/>
</dbReference>
<dbReference type="OrthoDB" id="9810065at2"/>
<dbReference type="GO" id="GO:0006351">
    <property type="term" value="P:DNA-templated transcription"/>
    <property type="evidence" value="ECO:0007669"/>
    <property type="project" value="TreeGrafter"/>
</dbReference>
<gene>
    <name evidence="6" type="ORF">FIV34_10760</name>
</gene>
<comment type="similarity">
    <text evidence="1">Belongs to the LysR transcriptional regulatory family.</text>
</comment>
<dbReference type="RefSeq" id="WP_139982561.1">
    <property type="nucleotide sequence ID" value="NZ_CP041046.1"/>
</dbReference>
<accession>A0A4Y5Z5W3</accession>
<dbReference type="GO" id="GO:0003700">
    <property type="term" value="F:DNA-binding transcription factor activity"/>
    <property type="evidence" value="ECO:0007669"/>
    <property type="project" value="InterPro"/>
</dbReference>
<evidence type="ECO:0000313" key="7">
    <source>
        <dbReference type="Proteomes" id="UP000316093"/>
    </source>
</evidence>
<protein>
    <submittedName>
        <fullName evidence="6">LysR family transcriptional regulator</fullName>
    </submittedName>
</protein>
<reference evidence="6 7" key="1">
    <citation type="submission" date="2019-06" db="EMBL/GenBank/DDBJ databases">
        <title>A complete genome sequence for Luteibacter pinisoli MAH-14.</title>
        <authorList>
            <person name="Baltrus D.A."/>
        </authorList>
    </citation>
    <scope>NUCLEOTIDE SEQUENCE [LARGE SCALE GENOMIC DNA]</scope>
    <source>
        <strain evidence="6 7">MAH-14</strain>
    </source>
</reference>
<dbReference type="SUPFAM" id="SSF46785">
    <property type="entry name" value="Winged helix' DNA-binding domain"/>
    <property type="match status" value="1"/>
</dbReference>
<sequence length="307" mass="33365">MDSLSSFSTFVHAAETRSFTEAGRRMGLSASAVGKTIARLEAHLGVRLFHRTTRSIALTPEGERLLDSCRRILAEVDEVENELAGNRAAPRGKLRVSLPLLGRLFAPALASFMRQYPDIELDLDYSDRLVDIVDEGFDLAIRTGEGVDSRLMSRRIGVYHLVLVASPAYLALRGTPTGPADLATHALLHHRYPTTGKLEPWPLRREGDGQEPPLPVAAAASTLAPLLEMAEAGAGITCLPDFIVQQSLRDGDLVQVLAAHTEHANVFRAVWPSSRHIAPRLRVFIDHLGASLFPENAPAGPTTAPVR</sequence>
<proteinExistence type="inferred from homology"/>
<dbReference type="KEGG" id="lpy:FIV34_10760"/>